<dbReference type="InterPro" id="IPR011009">
    <property type="entry name" value="Kinase-like_dom_sf"/>
</dbReference>
<evidence type="ECO:0000256" key="2">
    <source>
        <dbReference type="ARBA" id="ARBA00010617"/>
    </source>
</evidence>
<protein>
    <recommendedName>
        <fullName evidence="8">CHK kinase-like domain-containing protein</fullName>
    </recommendedName>
</protein>
<dbReference type="PANTHER" id="PTHR24305:SF187">
    <property type="entry name" value="P450, PUTATIVE (EUROFUNG)-RELATED"/>
    <property type="match status" value="1"/>
</dbReference>
<gene>
    <name evidence="9" type="ORF">AYO20_03063</name>
</gene>
<dbReference type="Gene3D" id="1.10.630.10">
    <property type="entry name" value="Cytochrome P450"/>
    <property type="match status" value="1"/>
</dbReference>
<keyword evidence="5" id="KW-0408">Iron</keyword>
<dbReference type="GeneID" id="34586485"/>
<evidence type="ECO:0000313" key="9">
    <source>
        <dbReference type="EMBL" id="OAL37556.1"/>
    </source>
</evidence>
<dbReference type="GO" id="GO:0005506">
    <property type="term" value="F:iron ion binding"/>
    <property type="evidence" value="ECO:0007669"/>
    <property type="project" value="InterPro"/>
</dbReference>
<sequence length="1148" mass="129219">MDVLTLLQSPQSYLWAVLLGVVLHLTLFRYGEWDSSAPSLISAFFTTQLLLLGFLTAYTPSWTAVLLAVLHVSALGMCVLVGTFTSILIYRGFFHRLSRFPGPFWARLSTIYPTSLSVRSKLHLYEEVQALHRQYGDFVRLGPMELSIADPRAIQAVNSAQTPCTKGPWYNGMRPRVALQNSRDKQEHSHRRKVWDRGFGAKSLRDYEPRVVSYTTGLMNAIEAQKDTPLNVTDWFNFYSFDVMGDLAFGKSFDMVKNGVKHYFMNSLKTNMTMAGYFKHVVWVAPIFRSIPILNFEHKRFWKFVNSQVDERMKMKPDKPDVFSYLLEEYEKQDPKTAQSLLNLQADAYLIVVAGSDTTAATLTTLFFHLATEPHLLIKLREHVDPLFESDEVDAGALSKSKHLDAFINETLRLHPPVPSGVQRLTPPEGMMIGDTFVPGNTIVYVPLYTVFRDERNFKRPEEFLPERWTTNPELTVDASVFVPFSSVMVAAQFELSPKWLSKALGFDVVGARPVRIGTGQIGEVYRIELEYGAKTRAGPASVVAKMASLDADCKAFGLSSGLYEREVRFYQEVAPLMTTGPIPTVYRVERDEESGEFVILMSDNAGRVGSDISGATLEEASLAMSELGRLHGLILNHVSVEKHGWMRRTRPWAPTENMVEYWKRFKERYGDRIKPEHREIGQKFIDSFEAYHAALDASSAPTGLVHGDYRLDNILFGDSGGLPLTLVDWQTCYWGPVLHDPSYFLGLAVTPEFRREHGEGLLKIYHEALSASSPYPISIHECKAGVRMHSFTGMRQAITAASLVERTTRGDDLFLTMFERSCEHVVDTKALEVLPPPVPVPHLEPKELDEEMHPFSDHPLHNESWYFDVVDIDQQVGVWVRLGVIPNQSGSWYHALICGPHIPTVGVIDFEAPHPAKDLVVHGGEYTATHEAEVPLQKYRTTVKGKGVSFDDPAAILQGGAGRPVDVQMDLLFETDGQPYQWRRATRYEIPCKVTGTFSWDDHSFTFTKARGQRDHSWGPRDWWAADWVWTAFHLDDGTHSHLVHAKARGGDYPHLGVGYVQKEGEPLVEMTDVKAAAEMAANGLGVSTTITMAPLPLTFYVKPVGHAPLCLMAKDGRVAKFPRSWATITTNDGRKGVGWLEWNINE</sequence>
<dbReference type="RefSeq" id="XP_022502568.1">
    <property type="nucleotide sequence ID" value="XM_022641366.1"/>
</dbReference>
<dbReference type="Proteomes" id="UP000185904">
    <property type="component" value="Unassembled WGS sequence"/>
</dbReference>
<evidence type="ECO:0000313" key="10">
    <source>
        <dbReference type="Proteomes" id="UP000185904"/>
    </source>
</evidence>
<dbReference type="GO" id="GO:0016705">
    <property type="term" value="F:oxidoreductase activity, acting on paired donors, with incorporation or reduction of molecular oxygen"/>
    <property type="evidence" value="ECO:0007669"/>
    <property type="project" value="InterPro"/>
</dbReference>
<evidence type="ECO:0000256" key="7">
    <source>
        <dbReference type="SAM" id="Phobius"/>
    </source>
</evidence>
<comment type="similarity">
    <text evidence="2">Belongs to the cytochrome P450 family.</text>
</comment>
<dbReference type="AlphaFoldDB" id="A0A178D713"/>
<dbReference type="GO" id="GO:0020037">
    <property type="term" value="F:heme binding"/>
    <property type="evidence" value="ECO:0007669"/>
    <property type="project" value="InterPro"/>
</dbReference>
<dbReference type="InterPro" id="IPR004119">
    <property type="entry name" value="EcKL"/>
</dbReference>
<evidence type="ECO:0000256" key="6">
    <source>
        <dbReference type="ARBA" id="ARBA00023033"/>
    </source>
</evidence>
<dbReference type="PRINTS" id="PR00463">
    <property type="entry name" value="EP450I"/>
</dbReference>
<dbReference type="GO" id="GO:0004497">
    <property type="term" value="F:monooxygenase activity"/>
    <property type="evidence" value="ECO:0007669"/>
    <property type="project" value="UniProtKB-KW"/>
</dbReference>
<dbReference type="InterPro" id="IPR015897">
    <property type="entry name" value="CHK_kinase-like"/>
</dbReference>
<dbReference type="SUPFAM" id="SSF48264">
    <property type="entry name" value="Cytochrome P450"/>
    <property type="match status" value="1"/>
</dbReference>
<dbReference type="CDD" id="cd11061">
    <property type="entry name" value="CYP67-like"/>
    <property type="match status" value="1"/>
</dbReference>
<dbReference type="SUPFAM" id="SSF56112">
    <property type="entry name" value="Protein kinase-like (PK-like)"/>
    <property type="match status" value="1"/>
</dbReference>
<organism evidence="9 10">
    <name type="scientific">Fonsecaea nubica</name>
    <dbReference type="NCBI Taxonomy" id="856822"/>
    <lineage>
        <taxon>Eukaryota</taxon>
        <taxon>Fungi</taxon>
        <taxon>Dikarya</taxon>
        <taxon>Ascomycota</taxon>
        <taxon>Pezizomycotina</taxon>
        <taxon>Eurotiomycetes</taxon>
        <taxon>Chaetothyriomycetidae</taxon>
        <taxon>Chaetothyriales</taxon>
        <taxon>Herpotrichiellaceae</taxon>
        <taxon>Fonsecaea</taxon>
    </lineage>
</organism>
<evidence type="ECO:0000256" key="4">
    <source>
        <dbReference type="ARBA" id="ARBA00023002"/>
    </source>
</evidence>
<dbReference type="InterPro" id="IPR002401">
    <property type="entry name" value="Cyt_P450_E_grp-I"/>
</dbReference>
<evidence type="ECO:0000256" key="1">
    <source>
        <dbReference type="ARBA" id="ARBA00001971"/>
    </source>
</evidence>
<dbReference type="Pfam" id="PF02958">
    <property type="entry name" value="EcKL"/>
    <property type="match status" value="1"/>
</dbReference>
<dbReference type="Gene3D" id="3.90.1200.10">
    <property type="match status" value="1"/>
</dbReference>
<keyword evidence="7" id="KW-1133">Transmembrane helix</keyword>
<name>A0A178D713_9EURO</name>
<keyword evidence="7" id="KW-0812">Transmembrane</keyword>
<reference evidence="9 10" key="1">
    <citation type="submission" date="2016-03" db="EMBL/GenBank/DDBJ databases">
        <title>The draft genome sequence of Fonsecaea nubica causative agent of cutaneous subcutaneous infection in human host.</title>
        <authorList>
            <person name="Costa F."/>
            <person name="Sybren D.H."/>
            <person name="Raittz R.T."/>
            <person name="Weiss V.A."/>
            <person name="Leao A.C."/>
            <person name="Gomes R."/>
            <person name="De Souza E.M."/>
            <person name="Pedrosa F.O."/>
            <person name="Steffens M.B."/>
            <person name="Bombassaro A."/>
            <person name="Tadra-Sfeir M.Z."/>
            <person name="Moreno L.F."/>
            <person name="Najafzadeh M.J."/>
            <person name="Felipe M.S."/>
            <person name="Teixeira M."/>
            <person name="Sun J."/>
            <person name="Xi L."/>
            <person name="Castro M.A."/>
            <person name="Vicente V.A."/>
        </authorList>
    </citation>
    <scope>NUCLEOTIDE SEQUENCE [LARGE SCALE GENOMIC DNA]</scope>
    <source>
        <strain evidence="9 10">CBS 269.64</strain>
    </source>
</reference>
<evidence type="ECO:0000259" key="8">
    <source>
        <dbReference type="SMART" id="SM00587"/>
    </source>
</evidence>
<feature type="transmembrane region" description="Helical" evidence="7">
    <location>
        <begin position="40"/>
        <end position="58"/>
    </location>
</feature>
<dbReference type="SUPFAM" id="SSF159245">
    <property type="entry name" value="AttH-like"/>
    <property type="match status" value="1"/>
</dbReference>
<comment type="cofactor">
    <cofactor evidence="1">
        <name>heme</name>
        <dbReference type="ChEBI" id="CHEBI:30413"/>
    </cofactor>
</comment>
<dbReference type="Pfam" id="PF00067">
    <property type="entry name" value="p450"/>
    <property type="match status" value="1"/>
</dbReference>
<keyword evidence="7" id="KW-0472">Membrane</keyword>
<keyword evidence="6" id="KW-0503">Monooxygenase</keyword>
<dbReference type="InterPro" id="IPR050121">
    <property type="entry name" value="Cytochrome_P450_monoxygenase"/>
</dbReference>
<proteinExistence type="inferred from homology"/>
<dbReference type="EMBL" id="LVCJ01000014">
    <property type="protein sequence ID" value="OAL37556.1"/>
    <property type="molecule type" value="Genomic_DNA"/>
</dbReference>
<comment type="caution">
    <text evidence="9">The sequence shown here is derived from an EMBL/GenBank/DDBJ whole genome shotgun (WGS) entry which is preliminary data.</text>
</comment>
<dbReference type="InterPro" id="IPR036396">
    <property type="entry name" value="Cyt_P450_sf"/>
</dbReference>
<feature type="transmembrane region" description="Helical" evidence="7">
    <location>
        <begin position="64"/>
        <end position="90"/>
    </location>
</feature>
<dbReference type="InterPro" id="IPR001128">
    <property type="entry name" value="Cyt_P450"/>
</dbReference>
<accession>A0A178D713</accession>
<evidence type="ECO:0000256" key="3">
    <source>
        <dbReference type="ARBA" id="ARBA00022723"/>
    </source>
</evidence>
<keyword evidence="10" id="KW-1185">Reference proteome</keyword>
<dbReference type="PANTHER" id="PTHR24305">
    <property type="entry name" value="CYTOCHROME P450"/>
    <property type="match status" value="1"/>
</dbReference>
<feature type="domain" description="CHK kinase-like" evidence="8">
    <location>
        <begin position="599"/>
        <end position="776"/>
    </location>
</feature>
<keyword evidence="3" id="KW-0479">Metal-binding</keyword>
<keyword evidence="4" id="KW-0560">Oxidoreductase</keyword>
<dbReference type="OrthoDB" id="191037at2759"/>
<feature type="transmembrane region" description="Helical" evidence="7">
    <location>
        <begin position="12"/>
        <end position="28"/>
    </location>
</feature>
<evidence type="ECO:0000256" key="5">
    <source>
        <dbReference type="ARBA" id="ARBA00023004"/>
    </source>
</evidence>
<dbReference type="InterPro" id="IPR055492">
    <property type="entry name" value="DUF7064"/>
</dbReference>
<dbReference type="Pfam" id="PF23212">
    <property type="entry name" value="DUF7064"/>
    <property type="match status" value="1"/>
</dbReference>
<dbReference type="SMART" id="SM00587">
    <property type="entry name" value="CHK"/>
    <property type="match status" value="1"/>
</dbReference>